<dbReference type="RefSeq" id="WP_338364925.1">
    <property type="nucleotide sequence ID" value="NZ_CAWVOK010000034.1"/>
</dbReference>
<dbReference type="EMBL" id="CAWVOK010000034">
    <property type="protein sequence ID" value="CAK8163580.1"/>
    <property type="molecule type" value="Genomic_DNA"/>
</dbReference>
<evidence type="ECO:0000313" key="1">
    <source>
        <dbReference type="EMBL" id="CAK8163580.1"/>
    </source>
</evidence>
<sequence length="323" mass="35303">MFNDHSNDHSKHAKSLLYNLGEDNDDTADSGFNSVPNVKPIAKPYLHPTVVLTPDATTTDTASTDATDIRHHEPVIDTGGSINSNPTDVLTPDATTMAALTDATDIRHHEPVIDTGGSINSNPTDVLTPDATTTDTASTDVNYNQPNYIFLGNYFNKASTASISEPVDDCIMHMLDANEPSESGTKFLFSQGIDGGCEKFMETGSVSLDHRSNFIFTSIANLDDDIALTRVNFSDGKIYIANIFCHKDSDVHVHASLDSFDVKDSYYMHDINRVEIMAVHNEPVIDGIDMHQDVCFSLEPFSTVNSLHEENSLSIAFTLLNIV</sequence>
<comment type="caution">
    <text evidence="1">The sequence shown here is derived from an EMBL/GenBank/DDBJ whole genome shotgun (WGS) entry which is preliminary data.</text>
</comment>
<accession>A0ABP0EUD5</accession>
<keyword evidence="2" id="KW-1185">Reference proteome</keyword>
<evidence type="ECO:0000313" key="2">
    <source>
        <dbReference type="Proteomes" id="UP001314181"/>
    </source>
</evidence>
<name>A0ABP0EUD5_9RICK</name>
<dbReference type="Proteomes" id="UP001314181">
    <property type="component" value="Unassembled WGS sequence"/>
</dbReference>
<proteinExistence type="predicted"/>
<gene>
    <name evidence="1" type="ORF">CAXC1_80038</name>
</gene>
<reference evidence="1 2" key="1">
    <citation type="submission" date="2024-01" db="EMBL/GenBank/DDBJ databases">
        <authorList>
            <person name="Kunselman E."/>
        </authorList>
    </citation>
    <scope>NUCLEOTIDE SEQUENCE [LARGE SCALE GENOMIC DNA]</scope>
    <source>
        <strain evidence="1">2 abalone samples</strain>
    </source>
</reference>
<organism evidence="1 2">
    <name type="scientific">Candidatus Xenohaliotis californiensis</name>
    <dbReference type="NCBI Taxonomy" id="84677"/>
    <lineage>
        <taxon>Bacteria</taxon>
        <taxon>Pseudomonadati</taxon>
        <taxon>Pseudomonadota</taxon>
        <taxon>Alphaproteobacteria</taxon>
        <taxon>Rickettsiales</taxon>
        <taxon>Anaplasmataceae</taxon>
        <taxon>Candidatus Xenohaliotis</taxon>
    </lineage>
</organism>
<protein>
    <submittedName>
        <fullName evidence="1">Uncharacterized protein</fullName>
    </submittedName>
</protein>